<dbReference type="AlphaFoldDB" id="A0A7J6CNQ9"/>
<dbReference type="InterPro" id="IPR001217">
    <property type="entry name" value="STAT"/>
</dbReference>
<dbReference type="Gene3D" id="1.20.1050.20">
    <property type="entry name" value="STAT transcription factor, all-alpha domain"/>
    <property type="match status" value="1"/>
</dbReference>
<feature type="domain" description="STAT transcription factor all-alpha" evidence="3">
    <location>
        <begin position="12"/>
        <end position="98"/>
    </location>
</feature>
<evidence type="ECO:0000313" key="5">
    <source>
        <dbReference type="Proteomes" id="UP000579812"/>
    </source>
</evidence>
<dbReference type="EMBL" id="JAAMOB010000009">
    <property type="protein sequence ID" value="KAF4108811.1"/>
    <property type="molecule type" value="Genomic_DNA"/>
</dbReference>
<organism evidence="4 5">
    <name type="scientific">Onychostoma macrolepis</name>
    <dbReference type="NCBI Taxonomy" id="369639"/>
    <lineage>
        <taxon>Eukaryota</taxon>
        <taxon>Metazoa</taxon>
        <taxon>Chordata</taxon>
        <taxon>Craniata</taxon>
        <taxon>Vertebrata</taxon>
        <taxon>Euteleostomi</taxon>
        <taxon>Actinopterygii</taxon>
        <taxon>Neopterygii</taxon>
        <taxon>Teleostei</taxon>
        <taxon>Ostariophysi</taxon>
        <taxon>Cypriniformes</taxon>
        <taxon>Cyprinidae</taxon>
        <taxon>Acrossocheilinae</taxon>
        <taxon>Onychostoma</taxon>
    </lineage>
</organism>
<accession>A0A7J6CNQ9</accession>
<evidence type="ECO:0000259" key="3">
    <source>
        <dbReference type="Pfam" id="PF01017"/>
    </source>
</evidence>
<keyword evidence="5" id="KW-1185">Reference proteome</keyword>
<feature type="compositionally biased region" description="Polar residues" evidence="2">
    <location>
        <begin position="16"/>
        <end position="30"/>
    </location>
</feature>
<dbReference type="InterPro" id="IPR015988">
    <property type="entry name" value="STAT_TF_CC"/>
</dbReference>
<keyword evidence="1" id="KW-0727">SH2 domain</keyword>
<dbReference type="PANTHER" id="PTHR11801">
    <property type="entry name" value="SIGNAL TRANSDUCER AND ACTIVATOR OF TRANSCRIPTION"/>
    <property type="match status" value="1"/>
</dbReference>
<dbReference type="Proteomes" id="UP000579812">
    <property type="component" value="Unassembled WGS sequence"/>
</dbReference>
<comment type="caution">
    <text evidence="4">The sequence shown here is derived from an EMBL/GenBank/DDBJ whole genome shotgun (WGS) entry which is preliminary data.</text>
</comment>
<evidence type="ECO:0000313" key="4">
    <source>
        <dbReference type="EMBL" id="KAF4108811.1"/>
    </source>
</evidence>
<evidence type="ECO:0000256" key="2">
    <source>
        <dbReference type="SAM" id="MobiDB-lite"/>
    </source>
</evidence>
<dbReference type="Pfam" id="PF01017">
    <property type="entry name" value="STAT_alpha"/>
    <property type="match status" value="1"/>
</dbReference>
<gene>
    <name evidence="4" type="ORF">G5714_009884</name>
</gene>
<reference evidence="4 5" key="1">
    <citation type="submission" date="2020-04" db="EMBL/GenBank/DDBJ databases">
        <title>Chromosome-level genome assembly of a cyprinid fish Onychostoma macrolepis by integration of Nanopore Sequencing, Bionano and Hi-C technology.</title>
        <authorList>
            <person name="Wang D."/>
        </authorList>
    </citation>
    <scope>NUCLEOTIDE SEQUENCE [LARGE SCALE GENOMIC DNA]</scope>
    <source>
        <strain evidence="4">SWU-2019</strain>
        <tissue evidence="4">Muscle</tissue>
    </source>
</reference>
<sequence length="102" mass="11348">MAINTFNTLNEEKTLDSQGKTHSSQGGTMEQQKELDHNANILKKSVQIVMKEISNALTLAEQMQLALIAEELPEWKKRQQVACIGGPHNTCLEQLCKAAENL</sequence>
<protein>
    <recommendedName>
        <fullName evidence="3">STAT transcription factor all-alpha domain-containing protein</fullName>
    </recommendedName>
</protein>
<name>A0A7J6CNQ9_9TELE</name>
<dbReference type="SUPFAM" id="SSF47655">
    <property type="entry name" value="STAT"/>
    <property type="match status" value="1"/>
</dbReference>
<dbReference type="InterPro" id="IPR013800">
    <property type="entry name" value="STAT_TF_alpha"/>
</dbReference>
<proteinExistence type="predicted"/>
<evidence type="ECO:0000256" key="1">
    <source>
        <dbReference type="ARBA" id="ARBA00022999"/>
    </source>
</evidence>
<feature type="region of interest" description="Disordered" evidence="2">
    <location>
        <begin position="1"/>
        <end position="36"/>
    </location>
</feature>
<dbReference type="GO" id="GO:0003700">
    <property type="term" value="F:DNA-binding transcription factor activity"/>
    <property type="evidence" value="ECO:0007669"/>
    <property type="project" value="InterPro"/>
</dbReference>
<dbReference type="GO" id="GO:0007165">
    <property type="term" value="P:signal transduction"/>
    <property type="evidence" value="ECO:0007669"/>
    <property type="project" value="InterPro"/>
</dbReference>